<feature type="domain" description="Amidohydrolase-related" evidence="1">
    <location>
        <begin position="56"/>
        <end position="407"/>
    </location>
</feature>
<dbReference type="Gene3D" id="2.30.40.10">
    <property type="entry name" value="Urease, subunit C, domain 1"/>
    <property type="match status" value="1"/>
</dbReference>
<keyword evidence="2" id="KW-0614">Plasmid</keyword>
<name>A0A060DTR6_9PROT</name>
<evidence type="ECO:0000313" key="2">
    <source>
        <dbReference type="EMBL" id="AIB16177.1"/>
    </source>
</evidence>
<evidence type="ECO:0000259" key="1">
    <source>
        <dbReference type="Pfam" id="PF01979"/>
    </source>
</evidence>
<dbReference type="InterPro" id="IPR032466">
    <property type="entry name" value="Metal_Hydrolase"/>
</dbReference>
<geneLocation type="plasmid" evidence="2 3">
    <name>AbAZ39_p4</name>
</geneLocation>
<dbReference type="AlphaFoldDB" id="A0A060DTR6"/>
<dbReference type="Proteomes" id="UP000027186">
    <property type="component" value="Plasmid AbAZ39_p4"/>
</dbReference>
<dbReference type="InterPro" id="IPR057744">
    <property type="entry name" value="OTAase-like"/>
</dbReference>
<dbReference type="RefSeq" id="WP_040137921.1">
    <property type="nucleotide sequence ID" value="NZ_CP007797.1"/>
</dbReference>
<sequence length="425" mass="46402">MPTTLFTNVQILDSTGEKPFAGEVLVQGNRIAEVSRQAGAISREAHRVVDGGGATLMSGLCDAHTHFSWINQAGLDPIGLMPVEEHILEAADNARTYLDCGYTMCVGAAAAKPRLDVVVRDYINKGRLAGPRYLANGPEIATIGGLGDLNPSHIGAYTFVEVVNGPYEMRACVRRLLKEGVDLIKLNLSGEEITKCRAEDTPMAEDEVAEAVREAHRKRGVRICAHARSAESVKLCVKHGIEIVYHASFADEEALDLLEANKDKHFVAPGLAWVYQTCYAAADWGITEEVARNMGYFRELEAAVETMKAMRKRGIRVLPGGDYGFAWTPHGTYAKDLEYFVELLGFTPMEAIQSATLLGGEIMNRPGELGLVRNGYLADLILLDGDPLQDITLFQDRSRILAIMKDGSFHKEMTPPARAQVSVAA</sequence>
<organism evidence="2 3">
    <name type="scientific">Azospirillum argentinense</name>
    <dbReference type="NCBI Taxonomy" id="2970906"/>
    <lineage>
        <taxon>Bacteria</taxon>
        <taxon>Pseudomonadati</taxon>
        <taxon>Pseudomonadota</taxon>
        <taxon>Alphaproteobacteria</taxon>
        <taxon>Rhodospirillales</taxon>
        <taxon>Azospirillaceae</taxon>
        <taxon>Azospirillum</taxon>
    </lineage>
</organism>
<dbReference type="GO" id="GO:0016810">
    <property type="term" value="F:hydrolase activity, acting on carbon-nitrogen (but not peptide) bonds"/>
    <property type="evidence" value="ECO:0007669"/>
    <property type="project" value="InterPro"/>
</dbReference>
<evidence type="ECO:0000313" key="3">
    <source>
        <dbReference type="Proteomes" id="UP000027186"/>
    </source>
</evidence>
<dbReference type="EMBL" id="CP007797">
    <property type="protein sequence ID" value="AIB16177.1"/>
    <property type="molecule type" value="Genomic_DNA"/>
</dbReference>
<dbReference type="SUPFAM" id="SSF51556">
    <property type="entry name" value="Metallo-dependent hydrolases"/>
    <property type="match status" value="1"/>
</dbReference>
<dbReference type="PANTHER" id="PTHR43135">
    <property type="entry name" value="ALPHA-D-RIBOSE 1-METHYLPHOSPHONATE 5-TRIPHOSPHATE DIPHOSPHATASE"/>
    <property type="match status" value="1"/>
</dbReference>
<dbReference type="Pfam" id="PF01979">
    <property type="entry name" value="Amidohydro_1"/>
    <property type="match status" value="1"/>
</dbReference>
<dbReference type="Gene3D" id="3.20.20.140">
    <property type="entry name" value="Metal-dependent hydrolases"/>
    <property type="match status" value="1"/>
</dbReference>
<reference evidence="2 3" key="1">
    <citation type="journal article" date="2014" name="Genome Announc.">
        <title>Complete Genome Sequence of the Model Rhizosphere Strain Azospirillum brasilense Az39, Successfully Applied in Agriculture.</title>
        <authorList>
            <person name="Rivera D."/>
            <person name="Revale S."/>
            <person name="Molina R."/>
            <person name="Gualpa J."/>
            <person name="Puente M."/>
            <person name="Maroniche G."/>
            <person name="Paris G."/>
            <person name="Baker D."/>
            <person name="Clavijo B."/>
            <person name="McLay K."/>
            <person name="Spaepen S."/>
            <person name="Perticari A."/>
            <person name="Vazquez M."/>
            <person name="Wisniewski-Dye F."/>
            <person name="Watkins C."/>
            <person name="Martinez-Abarca F."/>
            <person name="Vanderleyden J."/>
            <person name="Cassan F."/>
        </authorList>
    </citation>
    <scope>NUCLEOTIDE SEQUENCE [LARGE SCALE GENOMIC DNA]</scope>
    <source>
        <strain evidence="2 3">Az39</strain>
        <plasmid evidence="2">AbAZ39_p4</plasmid>
    </source>
</reference>
<dbReference type="KEGG" id="abq:ABAZ39_30440"/>
<dbReference type="SUPFAM" id="SSF51338">
    <property type="entry name" value="Composite domain of metallo-dependent hydrolases"/>
    <property type="match status" value="1"/>
</dbReference>
<accession>A0A060DTR6</accession>
<protein>
    <submittedName>
        <fullName evidence="2">Cytosine deaminase</fullName>
    </submittedName>
</protein>
<dbReference type="InterPro" id="IPR011059">
    <property type="entry name" value="Metal-dep_hydrolase_composite"/>
</dbReference>
<dbReference type="CDD" id="cd01299">
    <property type="entry name" value="Met_dep_hydrolase_A"/>
    <property type="match status" value="1"/>
</dbReference>
<proteinExistence type="predicted"/>
<dbReference type="InterPro" id="IPR006680">
    <property type="entry name" value="Amidohydro-rel"/>
</dbReference>
<dbReference type="InterPro" id="IPR051781">
    <property type="entry name" value="Metallo-dep_Hydrolase"/>
</dbReference>
<gene>
    <name evidence="2" type="ORF">ABAZ39_30440</name>
</gene>
<dbReference type="PANTHER" id="PTHR43135:SF3">
    <property type="entry name" value="ALPHA-D-RIBOSE 1-METHYLPHOSPHONATE 5-TRIPHOSPHATE DIPHOSPHATASE"/>
    <property type="match status" value="1"/>
</dbReference>